<evidence type="ECO:0000256" key="1">
    <source>
        <dbReference type="SAM" id="SignalP"/>
    </source>
</evidence>
<accession>A0A4U0X3K5</accession>
<sequence>MHAFTALTALAASVLITPTQADPTFTKTVGYSYSTQYNAQPSCGATIYHDTAAACPSGCNLDKITYGTAAPAYECRPSAAATHVAAWPVVAHMSCFTASRDFALTVTPAYGTHWTTCATETAGRTEYAVAATVAVTTKAP</sequence>
<evidence type="ECO:0000313" key="3">
    <source>
        <dbReference type="Proteomes" id="UP000309340"/>
    </source>
</evidence>
<evidence type="ECO:0000313" key="2">
    <source>
        <dbReference type="EMBL" id="TKA70934.1"/>
    </source>
</evidence>
<dbReference type="EMBL" id="NAJQ01000376">
    <property type="protein sequence ID" value="TKA70934.1"/>
    <property type="molecule type" value="Genomic_DNA"/>
</dbReference>
<comment type="caution">
    <text evidence="2">The sequence shown here is derived from an EMBL/GenBank/DDBJ whole genome shotgun (WGS) entry which is preliminary data.</text>
</comment>
<protein>
    <submittedName>
        <fullName evidence="2">Uncharacterized protein</fullName>
    </submittedName>
</protein>
<dbReference type="Proteomes" id="UP000309340">
    <property type="component" value="Unassembled WGS sequence"/>
</dbReference>
<reference evidence="2 3" key="1">
    <citation type="submission" date="2017-03" db="EMBL/GenBank/DDBJ databases">
        <title>Genomes of endolithic fungi from Antarctica.</title>
        <authorList>
            <person name="Coleine C."/>
            <person name="Masonjones S."/>
            <person name="Stajich J.E."/>
        </authorList>
    </citation>
    <scope>NUCLEOTIDE SEQUENCE [LARGE SCALE GENOMIC DNA]</scope>
    <source>
        <strain evidence="2 3">CCFEE 5184</strain>
    </source>
</reference>
<gene>
    <name evidence="2" type="ORF">B0A55_06123</name>
</gene>
<dbReference type="AlphaFoldDB" id="A0A4U0X3K5"/>
<keyword evidence="3" id="KW-1185">Reference proteome</keyword>
<organism evidence="2 3">
    <name type="scientific">Friedmanniomyces simplex</name>
    <dbReference type="NCBI Taxonomy" id="329884"/>
    <lineage>
        <taxon>Eukaryota</taxon>
        <taxon>Fungi</taxon>
        <taxon>Dikarya</taxon>
        <taxon>Ascomycota</taxon>
        <taxon>Pezizomycotina</taxon>
        <taxon>Dothideomycetes</taxon>
        <taxon>Dothideomycetidae</taxon>
        <taxon>Mycosphaerellales</taxon>
        <taxon>Teratosphaeriaceae</taxon>
        <taxon>Friedmanniomyces</taxon>
    </lineage>
</organism>
<proteinExistence type="predicted"/>
<feature type="chain" id="PRO_5020620866" evidence="1">
    <location>
        <begin position="22"/>
        <end position="140"/>
    </location>
</feature>
<name>A0A4U0X3K5_9PEZI</name>
<keyword evidence="1" id="KW-0732">Signal</keyword>
<feature type="signal peptide" evidence="1">
    <location>
        <begin position="1"/>
        <end position="21"/>
    </location>
</feature>